<organism evidence="3 4">
    <name type="scientific">Botryotinia fuckeliana (strain B05.10)</name>
    <name type="common">Noble rot fungus</name>
    <name type="synonym">Botrytis cinerea</name>
    <dbReference type="NCBI Taxonomy" id="332648"/>
    <lineage>
        <taxon>Eukaryota</taxon>
        <taxon>Fungi</taxon>
        <taxon>Dikarya</taxon>
        <taxon>Ascomycota</taxon>
        <taxon>Pezizomycotina</taxon>
        <taxon>Leotiomycetes</taxon>
        <taxon>Helotiales</taxon>
        <taxon>Sclerotiniaceae</taxon>
        <taxon>Botrytis</taxon>
    </lineage>
</organism>
<dbReference type="VEuPathDB" id="FungiDB:Bcin02g07060"/>
<feature type="region of interest" description="Disordered" evidence="1">
    <location>
        <begin position="1"/>
        <end position="43"/>
    </location>
</feature>
<name>A0A384JAE6_BOTFB</name>
<dbReference type="GeneID" id="5427852"/>
<reference evidence="3 4" key="1">
    <citation type="journal article" date="2011" name="PLoS Genet.">
        <title>Genomic analysis of the necrotrophic fungal pathogens Sclerotinia sclerotiorum and Botrytis cinerea.</title>
        <authorList>
            <person name="Amselem J."/>
            <person name="Cuomo C.A."/>
            <person name="van Kan J.A."/>
            <person name="Viaud M."/>
            <person name="Benito E.P."/>
            <person name="Couloux A."/>
            <person name="Coutinho P.M."/>
            <person name="de Vries R.P."/>
            <person name="Dyer P.S."/>
            <person name="Fillinger S."/>
            <person name="Fournier E."/>
            <person name="Gout L."/>
            <person name="Hahn M."/>
            <person name="Kohn L."/>
            <person name="Lapalu N."/>
            <person name="Plummer K.M."/>
            <person name="Pradier J.M."/>
            <person name="Quevillon E."/>
            <person name="Sharon A."/>
            <person name="Simon A."/>
            <person name="ten Have A."/>
            <person name="Tudzynski B."/>
            <person name="Tudzynski P."/>
            <person name="Wincker P."/>
            <person name="Andrew M."/>
            <person name="Anthouard V."/>
            <person name="Beever R.E."/>
            <person name="Beffa R."/>
            <person name="Benoit I."/>
            <person name="Bouzid O."/>
            <person name="Brault B."/>
            <person name="Chen Z."/>
            <person name="Choquer M."/>
            <person name="Collemare J."/>
            <person name="Cotton P."/>
            <person name="Danchin E.G."/>
            <person name="Da Silva C."/>
            <person name="Gautier A."/>
            <person name="Giraud C."/>
            <person name="Giraud T."/>
            <person name="Gonzalez C."/>
            <person name="Grossetete S."/>
            <person name="Guldener U."/>
            <person name="Henrissat B."/>
            <person name="Howlett B.J."/>
            <person name="Kodira C."/>
            <person name="Kretschmer M."/>
            <person name="Lappartient A."/>
            <person name="Leroch M."/>
            <person name="Levis C."/>
            <person name="Mauceli E."/>
            <person name="Neuveglise C."/>
            <person name="Oeser B."/>
            <person name="Pearson M."/>
            <person name="Poulain J."/>
            <person name="Poussereau N."/>
            <person name="Quesneville H."/>
            <person name="Rascle C."/>
            <person name="Schumacher J."/>
            <person name="Segurens B."/>
            <person name="Sexton A."/>
            <person name="Silva E."/>
            <person name="Sirven C."/>
            <person name="Soanes D.M."/>
            <person name="Talbot N.J."/>
            <person name="Templeton M."/>
            <person name="Yandava C."/>
            <person name="Yarden O."/>
            <person name="Zeng Q."/>
            <person name="Rollins J.A."/>
            <person name="Lebrun M.H."/>
            <person name="Dickman M."/>
        </authorList>
    </citation>
    <scope>NUCLEOTIDE SEQUENCE [LARGE SCALE GENOMIC DNA]</scope>
    <source>
        <strain evidence="3 4">B05.10</strain>
    </source>
</reference>
<dbReference type="AlphaFoldDB" id="A0A384JAE6"/>
<protein>
    <recommendedName>
        <fullName evidence="2">Heterokaryon incompatibility domain-containing protein</fullName>
    </recommendedName>
</protein>
<evidence type="ECO:0000313" key="4">
    <source>
        <dbReference type="Proteomes" id="UP000001798"/>
    </source>
</evidence>
<keyword evidence="4" id="KW-1185">Reference proteome</keyword>
<accession>A0A384JAE6</accession>
<proteinExistence type="predicted"/>
<dbReference type="PANTHER" id="PTHR24148">
    <property type="entry name" value="ANKYRIN REPEAT DOMAIN-CONTAINING PROTEIN 39 HOMOLOG-RELATED"/>
    <property type="match status" value="1"/>
</dbReference>
<reference evidence="3 4" key="3">
    <citation type="journal article" date="2017" name="Mol. Plant Pathol.">
        <title>A gapless genome sequence of the fungus Botrytis cinerea.</title>
        <authorList>
            <person name="Van Kan J.A."/>
            <person name="Stassen J.H."/>
            <person name="Mosbach A."/>
            <person name="Van Der Lee T.A."/>
            <person name="Faino L."/>
            <person name="Farmer A.D."/>
            <person name="Papasotiriou D.G."/>
            <person name="Zhou S."/>
            <person name="Seidl M.F."/>
            <person name="Cottam E."/>
            <person name="Edel D."/>
            <person name="Hahn M."/>
            <person name="Schwartz D.C."/>
            <person name="Dietrich R.A."/>
            <person name="Widdison S."/>
            <person name="Scalliet G."/>
        </authorList>
    </citation>
    <scope>NUCLEOTIDE SEQUENCE [LARGE SCALE GENOMIC DNA]</scope>
    <source>
        <strain evidence="3 4">B05.10</strain>
    </source>
</reference>
<evidence type="ECO:0000259" key="2">
    <source>
        <dbReference type="Pfam" id="PF06985"/>
    </source>
</evidence>
<dbReference type="PANTHER" id="PTHR24148:SF73">
    <property type="entry name" value="HET DOMAIN PROTEIN (AFU_ORTHOLOGUE AFUA_8G01020)"/>
    <property type="match status" value="1"/>
</dbReference>
<reference evidence="3 4" key="2">
    <citation type="journal article" date="2012" name="Eukaryot. Cell">
        <title>Genome update of Botrytis cinerea strains B05.10 and T4.</title>
        <authorList>
            <person name="Staats M."/>
            <person name="van Kan J.A."/>
        </authorList>
    </citation>
    <scope>NUCLEOTIDE SEQUENCE [LARGE SCALE GENOMIC DNA]</scope>
    <source>
        <strain evidence="3 4">B05.10</strain>
    </source>
</reference>
<dbReference type="RefSeq" id="XP_024547259.1">
    <property type="nucleotide sequence ID" value="XM_024691488.1"/>
</dbReference>
<dbReference type="Proteomes" id="UP000001798">
    <property type="component" value="Chromosome 2"/>
</dbReference>
<gene>
    <name evidence="3" type="ORF">BCIN_02g07060</name>
</gene>
<dbReference type="KEGG" id="bfu:BCIN_02g07060"/>
<dbReference type="OrthoDB" id="3553147at2759"/>
<dbReference type="InterPro" id="IPR052895">
    <property type="entry name" value="HetReg/Transcr_Mod"/>
</dbReference>
<dbReference type="InterPro" id="IPR010730">
    <property type="entry name" value="HET"/>
</dbReference>
<dbReference type="EMBL" id="CP009806">
    <property type="protein sequence ID" value="ATZ47421.1"/>
    <property type="molecule type" value="Genomic_DNA"/>
</dbReference>
<evidence type="ECO:0000313" key="3">
    <source>
        <dbReference type="EMBL" id="ATZ47421.1"/>
    </source>
</evidence>
<evidence type="ECO:0000256" key="1">
    <source>
        <dbReference type="SAM" id="MobiDB-lite"/>
    </source>
</evidence>
<feature type="domain" description="Heterokaryon incompatibility" evidence="2">
    <location>
        <begin position="221"/>
        <end position="376"/>
    </location>
</feature>
<sequence>MASGSKKRVIVSQKPDSVDKPYANNFDADHKDSSTGRRPPRRRHVNDIILERYEDRRRYQVRQKRYVNDIILESYEGRRHDQKRQREVITVVNAPPISGLMTNLQVSLDCIDGYFEHCRQMNSHTELTMIASEHVGRPTVYISGTSNRSSSNLRNTLITCLGPHSPAFPVQPNSEFYQPLDRSTDQMRLLERVAVRPESTSCCNLPVFKLVVKSLSDLVEYSALSYAWGEDSSLECIVINGSRVEVRANLANILVHICPTTSFLWIDALCINQDDVNERNHQVMQMGSIYKQAREVIVWLGDNTYQGFGKNAETLIPDIGLSSMKRLAALHKDLACKPSGTDVTVKTDELRLGAELVSLGELCSRPYWNRLWIVQEVLLAKDLIICWSNKHSPGLRTVAWADWSRARHTLENLKSSIGPSWDRELKMKAIETILESAPANFDRLRETGNQNWPLNSLLEMFASSECQVQADKIYGLLGIVSDTELCNFPVDYARPLFDTYVEILNCYAQTRSRGSPALDVVRLSQSLQLAWNGLIPTPGMALEWCEVEKMNQTELFHCRGYMEGFVVASNITKDDLPQRLKVELPEIKSTWKILSSKIRGLDSCSKKHLKGFDSKFSYATRENLPQCNVGESVTKETLDRSNKVHETGFFISSTGDFGIASAEVRKDDFICCLKDADTTLIIRQRRDHYPLVSRAVMTSYADNILKFGGHAKNTKHDALNLFLDLLTLQAVTYPIKLKEGIPYWESLTMKDAISKLRVLDTSNMYNSQRPRGEPIVNTKINSKKSTLVIHYG</sequence>
<dbReference type="Pfam" id="PF06985">
    <property type="entry name" value="HET"/>
    <property type="match status" value="1"/>
</dbReference>